<dbReference type="EMBL" id="LBYA01000024">
    <property type="protein sequence ID" value="KKR42184.1"/>
    <property type="molecule type" value="Genomic_DNA"/>
</dbReference>
<proteinExistence type="predicted"/>
<accession>A0A0G0QP51</accession>
<dbReference type="Gene3D" id="1.10.3210.10">
    <property type="entry name" value="Hypothetical protein af1432"/>
    <property type="match status" value="1"/>
</dbReference>
<protein>
    <recommendedName>
        <fullName evidence="1">HD domain-containing protein</fullName>
    </recommendedName>
</protein>
<dbReference type="SUPFAM" id="SSF109604">
    <property type="entry name" value="HD-domain/PDEase-like"/>
    <property type="match status" value="1"/>
</dbReference>
<evidence type="ECO:0000313" key="3">
    <source>
        <dbReference type="Proteomes" id="UP000034215"/>
    </source>
</evidence>
<reference evidence="2 3" key="1">
    <citation type="journal article" date="2015" name="Nature">
        <title>rRNA introns, odd ribosomes, and small enigmatic genomes across a large radiation of phyla.</title>
        <authorList>
            <person name="Brown C.T."/>
            <person name="Hug L.A."/>
            <person name="Thomas B.C."/>
            <person name="Sharon I."/>
            <person name="Castelle C.J."/>
            <person name="Singh A."/>
            <person name="Wilkins M.J."/>
            <person name="Williams K.H."/>
            <person name="Banfield J.F."/>
        </authorList>
    </citation>
    <scope>NUCLEOTIDE SEQUENCE [LARGE SCALE GENOMIC DNA]</scope>
</reference>
<name>A0A0G0QP51_9BACT</name>
<dbReference type="CDD" id="cd00077">
    <property type="entry name" value="HDc"/>
    <property type="match status" value="1"/>
</dbReference>
<dbReference type="Pfam" id="PF01966">
    <property type="entry name" value="HD"/>
    <property type="match status" value="1"/>
</dbReference>
<dbReference type="AlphaFoldDB" id="A0A0G0QP51"/>
<organism evidence="2 3">
    <name type="scientific">Candidatus Woesebacteria bacterium GW2011_GWB1_40_12</name>
    <dbReference type="NCBI Taxonomy" id="1618576"/>
    <lineage>
        <taxon>Bacteria</taxon>
        <taxon>Candidatus Woeseibacteriota</taxon>
    </lineage>
</organism>
<dbReference type="InterPro" id="IPR006674">
    <property type="entry name" value="HD_domain"/>
</dbReference>
<gene>
    <name evidence="2" type="ORF">UT76_C0024G0002</name>
</gene>
<feature type="domain" description="HD" evidence="1">
    <location>
        <begin position="38"/>
        <end position="149"/>
    </location>
</feature>
<comment type="caution">
    <text evidence="2">The sequence shown here is derived from an EMBL/GenBank/DDBJ whole genome shotgun (WGS) entry which is preliminary data.</text>
</comment>
<sequence>MTVIIKMMNEILNENTYREIEAYTLSQMAKLENSNHNDEHVVRVKNNALKILTLLGIEGQVDKNLLKAICLLHDFTYTVKKPGMYTYIFEGQIEKRIVQPVLTKFEISDETKKIIISAVSQHAHSFPFRKLNKRHNIYAKVLQDADTLDFFDCLRIKNYMERNNRSIIGKIKNKIGGRMIVYGLQNLGSFLNYPVLAKSFFADSSMKCIS</sequence>
<dbReference type="Proteomes" id="UP000034215">
    <property type="component" value="Unassembled WGS sequence"/>
</dbReference>
<evidence type="ECO:0000313" key="2">
    <source>
        <dbReference type="EMBL" id="KKR42184.1"/>
    </source>
</evidence>
<dbReference type="InterPro" id="IPR003607">
    <property type="entry name" value="HD/PDEase_dom"/>
</dbReference>
<evidence type="ECO:0000259" key="1">
    <source>
        <dbReference type="Pfam" id="PF01966"/>
    </source>
</evidence>